<protein>
    <submittedName>
        <fullName evidence="1">Uncharacterized protein</fullName>
    </submittedName>
</protein>
<organism evidence="1">
    <name type="scientific">marine sediment metagenome</name>
    <dbReference type="NCBI Taxonomy" id="412755"/>
    <lineage>
        <taxon>unclassified sequences</taxon>
        <taxon>metagenomes</taxon>
        <taxon>ecological metagenomes</taxon>
    </lineage>
</organism>
<comment type="caution">
    <text evidence="1">The sequence shown here is derived from an EMBL/GenBank/DDBJ whole genome shotgun (WGS) entry which is preliminary data.</text>
</comment>
<gene>
    <name evidence="1" type="ORF">LCGC14_0395430</name>
</gene>
<evidence type="ECO:0000313" key="1">
    <source>
        <dbReference type="EMBL" id="KKN73977.1"/>
    </source>
</evidence>
<accession>A0A0F9TGE4</accession>
<sequence length="86" mass="9989">MSLLGKIEVVRNKKEPTIKQRWARERNLAIGNVQGMVVRLYQLGNLDSMTYTEQVRLCNARSTLMELLSNHEENRDTSWHDFKIGG</sequence>
<name>A0A0F9TGE4_9ZZZZ</name>
<dbReference type="EMBL" id="LAZR01000334">
    <property type="protein sequence ID" value="KKN73977.1"/>
    <property type="molecule type" value="Genomic_DNA"/>
</dbReference>
<reference evidence="1" key="1">
    <citation type="journal article" date="2015" name="Nature">
        <title>Complex archaea that bridge the gap between prokaryotes and eukaryotes.</title>
        <authorList>
            <person name="Spang A."/>
            <person name="Saw J.H."/>
            <person name="Jorgensen S.L."/>
            <person name="Zaremba-Niedzwiedzka K."/>
            <person name="Martijn J."/>
            <person name="Lind A.E."/>
            <person name="van Eijk R."/>
            <person name="Schleper C."/>
            <person name="Guy L."/>
            <person name="Ettema T.J."/>
        </authorList>
    </citation>
    <scope>NUCLEOTIDE SEQUENCE</scope>
</reference>
<proteinExistence type="predicted"/>
<dbReference type="AlphaFoldDB" id="A0A0F9TGE4"/>